<dbReference type="AlphaFoldDB" id="A0A9N7YVS6"/>
<evidence type="ECO:0000313" key="2">
    <source>
        <dbReference type="EMBL" id="CAB1446225.1"/>
    </source>
</evidence>
<accession>A0A9N7YVS6</accession>
<dbReference type="EMBL" id="CADEAL010003909">
    <property type="protein sequence ID" value="CAB1446225.1"/>
    <property type="molecule type" value="Genomic_DNA"/>
</dbReference>
<name>A0A9N7YVS6_PLEPL</name>
<evidence type="ECO:0000256" key="1">
    <source>
        <dbReference type="SAM" id="MobiDB-lite"/>
    </source>
</evidence>
<gene>
    <name evidence="2" type="ORF">PLEPLA_LOCUS33963</name>
</gene>
<keyword evidence="3" id="KW-1185">Reference proteome</keyword>
<feature type="compositionally biased region" description="Basic and acidic residues" evidence="1">
    <location>
        <begin position="226"/>
        <end position="235"/>
    </location>
</feature>
<dbReference type="Proteomes" id="UP001153269">
    <property type="component" value="Unassembled WGS sequence"/>
</dbReference>
<reference evidence="2" key="1">
    <citation type="submission" date="2020-03" db="EMBL/GenBank/DDBJ databases">
        <authorList>
            <person name="Weist P."/>
        </authorList>
    </citation>
    <scope>NUCLEOTIDE SEQUENCE</scope>
</reference>
<feature type="region of interest" description="Disordered" evidence="1">
    <location>
        <begin position="209"/>
        <end position="235"/>
    </location>
</feature>
<proteinExistence type="predicted"/>
<protein>
    <submittedName>
        <fullName evidence="2">Uncharacterized protein</fullName>
    </submittedName>
</protein>
<sequence length="235" mass="25064">MGPCLGTVGRPGGNSKSVVLVSPDDASYSIVSGERARLLLLLLPGGWERRGRPDHILLLTSSASPASNPLSPPLIEEQGGDQGVGGVMGMRRFFSFFTNFGNYRSGHGAQNRHRDPGRGTVTARVAEAALCFVLLKPDLPTNSSLTSPQQPIFGDYNGCRLVYCVAAGIPSIPMECGVPSKCWLVHFWTQALAPVKWLTGCREPAGLGSLGRKARPPGLPALSDLPMERKDRSEG</sequence>
<organism evidence="2 3">
    <name type="scientific">Pleuronectes platessa</name>
    <name type="common">European plaice</name>
    <dbReference type="NCBI Taxonomy" id="8262"/>
    <lineage>
        <taxon>Eukaryota</taxon>
        <taxon>Metazoa</taxon>
        <taxon>Chordata</taxon>
        <taxon>Craniata</taxon>
        <taxon>Vertebrata</taxon>
        <taxon>Euteleostomi</taxon>
        <taxon>Actinopterygii</taxon>
        <taxon>Neopterygii</taxon>
        <taxon>Teleostei</taxon>
        <taxon>Neoteleostei</taxon>
        <taxon>Acanthomorphata</taxon>
        <taxon>Carangaria</taxon>
        <taxon>Pleuronectiformes</taxon>
        <taxon>Pleuronectoidei</taxon>
        <taxon>Pleuronectidae</taxon>
        <taxon>Pleuronectes</taxon>
    </lineage>
</organism>
<comment type="caution">
    <text evidence="2">The sequence shown here is derived from an EMBL/GenBank/DDBJ whole genome shotgun (WGS) entry which is preliminary data.</text>
</comment>
<evidence type="ECO:0000313" key="3">
    <source>
        <dbReference type="Proteomes" id="UP001153269"/>
    </source>
</evidence>